<feature type="region of interest" description="Disordered" evidence="1">
    <location>
        <begin position="1"/>
        <end position="144"/>
    </location>
</feature>
<reference evidence="2" key="2">
    <citation type="submission" date="2025-08" db="UniProtKB">
        <authorList>
            <consortium name="Ensembl"/>
        </authorList>
    </citation>
    <scope>IDENTIFICATION</scope>
</reference>
<evidence type="ECO:0000313" key="2">
    <source>
        <dbReference type="Ensembl" id="ENSMUNP00000030303.1"/>
    </source>
</evidence>
<dbReference type="Ensembl" id="ENSMUNT00000028639.1">
    <property type="protein sequence ID" value="ENSMUNP00000030303.1"/>
    <property type="gene ID" value="ENSMUNG00000018941.1"/>
</dbReference>
<keyword evidence="3" id="KW-1185">Reference proteome</keyword>
<evidence type="ECO:0000313" key="3">
    <source>
        <dbReference type="Proteomes" id="UP000694405"/>
    </source>
</evidence>
<accession>A0A8V5H2E2</accession>
<sequence length="230" mass="24436">DQTWQGAERQRFPSTRLATGASDHNSSGHSPSGHSASSHSSSGHSPSGHRASDHNSSGYNPSGNSPLGHRASGHNSSGYNPSGNSPSGHNSSGHSPPGHSSSGHKASDHNSSGYNPSGHRASGHTWGHNPSGLQQTPCRELGQEEAPGNPAYVCGFPPFISSQATVSNCLRRLPRLLKAWLQRRLQGEFMEHLSQHWFLPQCCLLLCQDPTVSECLSVSNSWKCCDTSVS</sequence>
<reference evidence="2" key="1">
    <citation type="submission" date="2020-03" db="EMBL/GenBank/DDBJ databases">
        <title>Melopsittacus undulatus (budgerigar) genome, bMelUnd1, maternal haplotype with Z.</title>
        <authorList>
            <person name="Gedman G."/>
            <person name="Mountcastle J."/>
            <person name="Haase B."/>
            <person name="Formenti G."/>
            <person name="Wright T."/>
            <person name="Apodaca J."/>
            <person name="Pelan S."/>
            <person name="Chow W."/>
            <person name="Rhie A."/>
            <person name="Howe K."/>
            <person name="Fedrigo O."/>
            <person name="Jarvis E.D."/>
        </authorList>
    </citation>
    <scope>NUCLEOTIDE SEQUENCE [LARGE SCALE GENOMIC DNA]</scope>
</reference>
<dbReference type="AlphaFoldDB" id="A0A8V5H2E2"/>
<proteinExistence type="predicted"/>
<feature type="compositionally biased region" description="Polar residues" evidence="1">
    <location>
        <begin position="12"/>
        <end position="25"/>
    </location>
</feature>
<organism evidence="2 3">
    <name type="scientific">Melopsittacus undulatus</name>
    <name type="common">Budgerigar</name>
    <name type="synonym">Psittacus undulatus</name>
    <dbReference type="NCBI Taxonomy" id="13146"/>
    <lineage>
        <taxon>Eukaryota</taxon>
        <taxon>Metazoa</taxon>
        <taxon>Chordata</taxon>
        <taxon>Craniata</taxon>
        <taxon>Vertebrata</taxon>
        <taxon>Euteleostomi</taxon>
        <taxon>Archelosauria</taxon>
        <taxon>Archosauria</taxon>
        <taxon>Dinosauria</taxon>
        <taxon>Saurischia</taxon>
        <taxon>Theropoda</taxon>
        <taxon>Coelurosauria</taxon>
        <taxon>Aves</taxon>
        <taxon>Neognathae</taxon>
        <taxon>Neoaves</taxon>
        <taxon>Telluraves</taxon>
        <taxon>Australaves</taxon>
        <taxon>Psittaciformes</taxon>
        <taxon>Psittaculidae</taxon>
        <taxon>Melopsittacus</taxon>
    </lineage>
</organism>
<evidence type="ECO:0000256" key="1">
    <source>
        <dbReference type="SAM" id="MobiDB-lite"/>
    </source>
</evidence>
<protein>
    <submittedName>
        <fullName evidence="2">Uncharacterized protein</fullName>
    </submittedName>
</protein>
<dbReference type="Proteomes" id="UP000694405">
    <property type="component" value="Chromosome 10"/>
</dbReference>
<feature type="compositionally biased region" description="Low complexity" evidence="1">
    <location>
        <begin position="73"/>
        <end position="104"/>
    </location>
</feature>
<name>A0A8V5H2E2_MELUD</name>
<reference evidence="2" key="3">
    <citation type="submission" date="2025-09" db="UniProtKB">
        <authorList>
            <consortium name="Ensembl"/>
        </authorList>
    </citation>
    <scope>IDENTIFICATION</scope>
</reference>
<feature type="compositionally biased region" description="Low complexity" evidence="1">
    <location>
        <begin position="27"/>
        <end position="66"/>
    </location>
</feature>